<feature type="region of interest" description="Disordered" evidence="4">
    <location>
        <begin position="390"/>
        <end position="497"/>
    </location>
</feature>
<dbReference type="AlphaFoldDB" id="A0AAW0X973"/>
<keyword evidence="2" id="KW-0863">Zinc-finger</keyword>
<evidence type="ECO:0000256" key="4">
    <source>
        <dbReference type="SAM" id="MobiDB-lite"/>
    </source>
</evidence>
<feature type="compositionally biased region" description="Low complexity" evidence="4">
    <location>
        <begin position="769"/>
        <end position="790"/>
    </location>
</feature>
<dbReference type="InterPro" id="IPR013083">
    <property type="entry name" value="Znf_RING/FYVE/PHD"/>
</dbReference>
<feature type="region of interest" description="Disordered" evidence="4">
    <location>
        <begin position="209"/>
        <end position="236"/>
    </location>
</feature>
<sequence length="807" mass="88012">MFSKVFRADKKCGSNSGSGGSGERRWSGSEQGPSYYPLVHPSLTQTKRVTVHDTGAAESLEHELDLLELVCRSDSLHKRLDQLQAKYERMDDGLQTLSRETQAPPTTSRTTPTPSKRLSIFSSSRSSKSFEEGETKKPNFFQRLFGNRLSKSEDDLLDNGSSQSPSATHDDDDDVSDSDSLSTPPMKERRSASEDVLSWRFLARRGREKRQSWSAESSTPELMPPPSLLSNSQKSGLKRKRVIRVYNLNPLDHKDTRMGSNESCSDSTDSEKEFRSRYGSIILRSASSGRDGEPRVTSPYPHLRSVSGCKMESSLTRGHPQQVVEEDTLKNEEFSTFAIHNSETLKGAVNRVDSTAEAALKIHGDADPQDVTQRQGKTVTDGAFIDERCETTTRKWRKRSVGQSPQGSPAKQNTSSIAEDTMKPTLKTADRSSKAEMIDIYKVGPPLSRTPSSKEVLLTRTPSVQRHRIPSSQDLSKTTSSQELSKTTSSQELSSSKALNHQELAKASSSQEIGVCKAASSQELGVCKTLSSQELPTRLPTTASIQELDHFLSAIIKNLESQLESGGSIALRPKEPVPDATKRRRKKRKEDEQKMEVIEANARRCKRMSECGACGRGWVEPRLLPCLHTICTPCLHARATQVSPTPTLTPTHHANNGRTTTTSTAGSRRASQGQTLPTAPTTTTSPITTTPTHPTPTPSTPTTPTHPTPTTPTHPTTTTPTYPTPTTPTSTTPTATTPPTTTPTTTPSLSYNGGQLTCHWNGGNSSSIRLSLSSGGDSSSSSTSTLSVTTDPQHNTPYSQHLTNNLN</sequence>
<feature type="region of interest" description="Disordered" evidence="4">
    <location>
        <begin position="643"/>
        <end position="757"/>
    </location>
</feature>
<feature type="compositionally biased region" description="Low complexity" evidence="4">
    <location>
        <begin position="104"/>
        <end position="127"/>
    </location>
</feature>
<feature type="region of interest" description="Disordered" evidence="4">
    <location>
        <begin position="1"/>
        <end position="41"/>
    </location>
</feature>
<feature type="compositionally biased region" description="Low complexity" evidence="4">
    <location>
        <begin position="727"/>
        <end position="747"/>
    </location>
</feature>
<organism evidence="5 6">
    <name type="scientific">Cherax quadricarinatus</name>
    <name type="common">Australian red claw crayfish</name>
    <dbReference type="NCBI Taxonomy" id="27406"/>
    <lineage>
        <taxon>Eukaryota</taxon>
        <taxon>Metazoa</taxon>
        <taxon>Ecdysozoa</taxon>
        <taxon>Arthropoda</taxon>
        <taxon>Crustacea</taxon>
        <taxon>Multicrustacea</taxon>
        <taxon>Malacostraca</taxon>
        <taxon>Eumalacostraca</taxon>
        <taxon>Eucarida</taxon>
        <taxon>Decapoda</taxon>
        <taxon>Pleocyemata</taxon>
        <taxon>Astacidea</taxon>
        <taxon>Parastacoidea</taxon>
        <taxon>Parastacidae</taxon>
        <taxon>Cherax</taxon>
    </lineage>
</organism>
<keyword evidence="3" id="KW-0862">Zinc</keyword>
<dbReference type="EMBL" id="JARKIK010000044">
    <property type="protein sequence ID" value="KAK8736210.1"/>
    <property type="molecule type" value="Genomic_DNA"/>
</dbReference>
<feature type="compositionally biased region" description="Pro residues" evidence="4">
    <location>
        <begin position="693"/>
        <end position="712"/>
    </location>
</feature>
<feature type="compositionally biased region" description="Polar residues" evidence="4">
    <location>
        <begin position="791"/>
        <end position="807"/>
    </location>
</feature>
<evidence type="ECO:0000313" key="5">
    <source>
        <dbReference type="EMBL" id="KAK8736210.1"/>
    </source>
</evidence>
<reference evidence="5 6" key="1">
    <citation type="journal article" date="2024" name="BMC Genomics">
        <title>Genome assembly of redclaw crayfish (Cherax quadricarinatus) provides insights into its immune adaptation and hypoxia tolerance.</title>
        <authorList>
            <person name="Liu Z."/>
            <person name="Zheng J."/>
            <person name="Li H."/>
            <person name="Fang K."/>
            <person name="Wang S."/>
            <person name="He J."/>
            <person name="Zhou D."/>
            <person name="Weng S."/>
            <person name="Chi M."/>
            <person name="Gu Z."/>
            <person name="He J."/>
            <person name="Li F."/>
            <person name="Wang M."/>
        </authorList>
    </citation>
    <scope>NUCLEOTIDE SEQUENCE [LARGE SCALE GENOMIC DNA]</scope>
    <source>
        <strain evidence="5">ZL_2023a</strain>
    </source>
</reference>
<feature type="compositionally biased region" description="Polar residues" evidence="4">
    <location>
        <begin position="460"/>
        <end position="482"/>
    </location>
</feature>
<keyword evidence="6" id="KW-1185">Reference proteome</keyword>
<feature type="region of interest" description="Disordered" evidence="4">
    <location>
        <begin position="152"/>
        <end position="194"/>
    </location>
</feature>
<accession>A0AAW0X973</accession>
<gene>
    <name evidence="5" type="ORF">OTU49_004868</name>
</gene>
<evidence type="ECO:0000256" key="2">
    <source>
        <dbReference type="ARBA" id="ARBA00022771"/>
    </source>
</evidence>
<feature type="region of interest" description="Disordered" evidence="4">
    <location>
        <begin position="564"/>
        <end position="595"/>
    </location>
</feature>
<dbReference type="Proteomes" id="UP001445076">
    <property type="component" value="Unassembled WGS sequence"/>
</dbReference>
<feature type="region of interest" description="Disordered" evidence="4">
    <location>
        <begin position="769"/>
        <end position="807"/>
    </location>
</feature>
<name>A0AAW0X973_CHEQU</name>
<evidence type="ECO:0000256" key="1">
    <source>
        <dbReference type="ARBA" id="ARBA00022723"/>
    </source>
</evidence>
<evidence type="ECO:0000256" key="3">
    <source>
        <dbReference type="ARBA" id="ARBA00022833"/>
    </source>
</evidence>
<feature type="compositionally biased region" description="Basic and acidic residues" evidence="4">
    <location>
        <begin position="1"/>
        <end position="12"/>
    </location>
</feature>
<dbReference type="InterPro" id="IPR017907">
    <property type="entry name" value="Znf_RING_CS"/>
</dbReference>
<keyword evidence="1" id="KW-0479">Metal-binding</keyword>
<protein>
    <submittedName>
        <fullName evidence="5">Uncharacterized protein</fullName>
    </submittedName>
</protein>
<comment type="caution">
    <text evidence="5">The sequence shown here is derived from an EMBL/GenBank/DDBJ whole genome shotgun (WGS) entry which is preliminary data.</text>
</comment>
<evidence type="ECO:0000313" key="6">
    <source>
        <dbReference type="Proteomes" id="UP001445076"/>
    </source>
</evidence>
<dbReference type="GO" id="GO:0008270">
    <property type="term" value="F:zinc ion binding"/>
    <property type="evidence" value="ECO:0007669"/>
    <property type="project" value="UniProtKB-KW"/>
</dbReference>
<feature type="non-terminal residue" evidence="5">
    <location>
        <position position="807"/>
    </location>
</feature>
<feature type="region of interest" description="Disordered" evidence="4">
    <location>
        <begin position="95"/>
        <end position="135"/>
    </location>
</feature>
<proteinExistence type="predicted"/>
<feature type="compositionally biased region" description="Low complexity" evidence="4">
    <location>
        <begin position="654"/>
        <end position="692"/>
    </location>
</feature>
<feature type="compositionally biased region" description="Basic and acidic residues" evidence="4">
    <location>
        <begin position="428"/>
        <end position="439"/>
    </location>
</feature>
<dbReference type="PROSITE" id="PS00518">
    <property type="entry name" value="ZF_RING_1"/>
    <property type="match status" value="1"/>
</dbReference>
<feature type="compositionally biased region" description="Low complexity" evidence="4">
    <location>
        <begin position="483"/>
        <end position="497"/>
    </location>
</feature>
<feature type="compositionally biased region" description="Polar residues" evidence="4">
    <location>
        <begin position="401"/>
        <end position="418"/>
    </location>
</feature>
<feature type="compositionally biased region" description="Basic and acidic residues" evidence="4">
    <location>
        <begin position="572"/>
        <end position="581"/>
    </location>
</feature>
<dbReference type="Gene3D" id="3.30.40.10">
    <property type="entry name" value="Zinc/RING finger domain, C3HC4 (zinc finger)"/>
    <property type="match status" value="1"/>
</dbReference>
<feature type="compositionally biased region" description="Polar residues" evidence="4">
    <location>
        <begin position="643"/>
        <end position="653"/>
    </location>
</feature>